<dbReference type="PANTHER" id="PTHR42756">
    <property type="entry name" value="TRANSCRIPTIONAL REGULATOR, MARR"/>
    <property type="match status" value="1"/>
</dbReference>
<dbReference type="InterPro" id="IPR036388">
    <property type="entry name" value="WH-like_DNA-bd_sf"/>
</dbReference>
<sequence>MLGSDRAATKGLHLHNSFTFWINRLASQMREAFNEALTEHEVSWPQWMILNVLFHELANTPAQIADNIAVDRSAVTRLLDRLETKQLVQREHDGLDRRSVKVHLTRSGHALVETLNELAVTHQNRFLNQLHPTELRAFKGNIQKLLKAVDIDSTQLWKHV</sequence>
<dbReference type="GO" id="GO:0003700">
    <property type="term" value="F:DNA-binding transcription factor activity"/>
    <property type="evidence" value="ECO:0007669"/>
    <property type="project" value="InterPro"/>
</dbReference>
<dbReference type="SMART" id="SM00347">
    <property type="entry name" value="HTH_MARR"/>
    <property type="match status" value="1"/>
</dbReference>
<dbReference type="Pfam" id="PF01047">
    <property type="entry name" value="MarR"/>
    <property type="match status" value="1"/>
</dbReference>
<name>A0A3N1NYN9_9GAMM</name>
<gene>
    <name evidence="5" type="ORF">EDC38_1023</name>
</gene>
<dbReference type="PRINTS" id="PR00598">
    <property type="entry name" value="HTHMARR"/>
</dbReference>
<organism evidence="5 6">
    <name type="scientific">Marinimicrobium koreense</name>
    <dbReference type="NCBI Taxonomy" id="306545"/>
    <lineage>
        <taxon>Bacteria</taxon>
        <taxon>Pseudomonadati</taxon>
        <taxon>Pseudomonadota</taxon>
        <taxon>Gammaproteobacteria</taxon>
        <taxon>Cellvibrionales</taxon>
        <taxon>Cellvibrionaceae</taxon>
        <taxon>Marinimicrobium</taxon>
    </lineage>
</organism>
<dbReference type="InterPro" id="IPR000835">
    <property type="entry name" value="HTH_MarR-typ"/>
</dbReference>
<evidence type="ECO:0000313" key="6">
    <source>
        <dbReference type="Proteomes" id="UP000273643"/>
    </source>
</evidence>
<keyword evidence="6" id="KW-1185">Reference proteome</keyword>
<evidence type="ECO:0000256" key="1">
    <source>
        <dbReference type="ARBA" id="ARBA00023015"/>
    </source>
</evidence>
<comment type="caution">
    <text evidence="5">The sequence shown here is derived from an EMBL/GenBank/DDBJ whole genome shotgun (WGS) entry which is preliminary data.</text>
</comment>
<proteinExistence type="predicted"/>
<evidence type="ECO:0000313" key="5">
    <source>
        <dbReference type="EMBL" id="ROQ20418.1"/>
    </source>
</evidence>
<keyword evidence="2 5" id="KW-0238">DNA-binding</keyword>
<protein>
    <submittedName>
        <fullName evidence="5">DNA-binding MarR family transcriptional regulator</fullName>
    </submittedName>
</protein>
<feature type="domain" description="HTH marR-type" evidence="4">
    <location>
        <begin position="15"/>
        <end position="147"/>
    </location>
</feature>
<accession>A0A3N1NYN9</accession>
<dbReference type="AlphaFoldDB" id="A0A3N1NYN9"/>
<dbReference type="RefSeq" id="WP_123637573.1">
    <property type="nucleotide sequence ID" value="NZ_JBHYFO010000002.1"/>
</dbReference>
<dbReference type="PANTHER" id="PTHR42756:SF1">
    <property type="entry name" value="TRANSCRIPTIONAL REPRESSOR OF EMRAB OPERON"/>
    <property type="match status" value="1"/>
</dbReference>
<dbReference type="InterPro" id="IPR036390">
    <property type="entry name" value="WH_DNA-bd_sf"/>
</dbReference>
<dbReference type="PROSITE" id="PS50995">
    <property type="entry name" value="HTH_MARR_2"/>
    <property type="match status" value="1"/>
</dbReference>
<dbReference type="Gene3D" id="1.10.10.10">
    <property type="entry name" value="Winged helix-like DNA-binding domain superfamily/Winged helix DNA-binding domain"/>
    <property type="match status" value="1"/>
</dbReference>
<keyword evidence="1" id="KW-0805">Transcription regulation</keyword>
<evidence type="ECO:0000256" key="2">
    <source>
        <dbReference type="ARBA" id="ARBA00023125"/>
    </source>
</evidence>
<dbReference type="OrthoDB" id="6195716at2"/>
<dbReference type="GO" id="GO:0003677">
    <property type="term" value="F:DNA binding"/>
    <property type="evidence" value="ECO:0007669"/>
    <property type="project" value="UniProtKB-KW"/>
</dbReference>
<evidence type="ECO:0000259" key="4">
    <source>
        <dbReference type="PROSITE" id="PS50995"/>
    </source>
</evidence>
<evidence type="ECO:0000256" key="3">
    <source>
        <dbReference type="ARBA" id="ARBA00023163"/>
    </source>
</evidence>
<dbReference type="SUPFAM" id="SSF46785">
    <property type="entry name" value="Winged helix' DNA-binding domain"/>
    <property type="match status" value="1"/>
</dbReference>
<dbReference type="EMBL" id="RJUK01000001">
    <property type="protein sequence ID" value="ROQ20418.1"/>
    <property type="molecule type" value="Genomic_DNA"/>
</dbReference>
<dbReference type="Proteomes" id="UP000273643">
    <property type="component" value="Unassembled WGS sequence"/>
</dbReference>
<reference evidence="5 6" key="1">
    <citation type="submission" date="2018-11" db="EMBL/GenBank/DDBJ databases">
        <title>Genomic Encyclopedia of Type Strains, Phase IV (KMG-IV): sequencing the most valuable type-strain genomes for metagenomic binning, comparative biology and taxonomic classification.</title>
        <authorList>
            <person name="Goeker M."/>
        </authorList>
    </citation>
    <scope>NUCLEOTIDE SEQUENCE [LARGE SCALE GENOMIC DNA]</scope>
    <source>
        <strain evidence="5 6">DSM 16974</strain>
    </source>
</reference>
<keyword evidence="3" id="KW-0804">Transcription</keyword>